<accession>A0A1Y5Y4I0</accession>
<name>A0A1Y5Y4I0_KIBAR</name>
<dbReference type="PANTHER" id="PTHR43353">
    <property type="entry name" value="SUCCINATE-SEMIALDEHYDE DEHYDROGENASE, MITOCHONDRIAL"/>
    <property type="match status" value="1"/>
</dbReference>
<evidence type="ECO:0000256" key="4">
    <source>
        <dbReference type="RuleBase" id="RU003345"/>
    </source>
</evidence>
<dbReference type="InterPro" id="IPR016163">
    <property type="entry name" value="Ald_DH_C"/>
</dbReference>
<dbReference type="Gene3D" id="3.40.309.10">
    <property type="entry name" value="Aldehyde Dehydrogenase, Chain A, domain 2"/>
    <property type="match status" value="1"/>
</dbReference>
<comment type="similarity">
    <text evidence="1 4">Belongs to the aldehyde dehydrogenase family.</text>
</comment>
<evidence type="ECO:0000256" key="1">
    <source>
        <dbReference type="ARBA" id="ARBA00009986"/>
    </source>
</evidence>
<dbReference type="GO" id="GO:0004777">
    <property type="term" value="F:succinate-semialdehyde dehydrogenase (NAD+) activity"/>
    <property type="evidence" value="ECO:0007669"/>
    <property type="project" value="TreeGrafter"/>
</dbReference>
<dbReference type="CDD" id="cd07103">
    <property type="entry name" value="ALDH_F5_SSADH_GabD"/>
    <property type="match status" value="1"/>
</dbReference>
<dbReference type="Pfam" id="PF00171">
    <property type="entry name" value="Aldedh"/>
    <property type="match status" value="1"/>
</dbReference>
<feature type="active site" evidence="3">
    <location>
        <position position="247"/>
    </location>
</feature>
<dbReference type="InterPro" id="IPR016162">
    <property type="entry name" value="Ald_DH_N"/>
</dbReference>
<feature type="domain" description="Aldehyde dehydrogenase" evidence="5">
    <location>
        <begin position="11"/>
        <end position="457"/>
    </location>
</feature>
<evidence type="ECO:0000259" key="5">
    <source>
        <dbReference type="Pfam" id="PF00171"/>
    </source>
</evidence>
<evidence type="ECO:0000313" key="7">
    <source>
        <dbReference type="Proteomes" id="UP000192674"/>
    </source>
</evidence>
<organism evidence="6 7">
    <name type="scientific">Kibdelosporangium aridum</name>
    <dbReference type="NCBI Taxonomy" id="2030"/>
    <lineage>
        <taxon>Bacteria</taxon>
        <taxon>Bacillati</taxon>
        <taxon>Actinomycetota</taxon>
        <taxon>Actinomycetes</taxon>
        <taxon>Pseudonocardiales</taxon>
        <taxon>Pseudonocardiaceae</taxon>
        <taxon>Kibdelosporangium</taxon>
    </lineage>
</organism>
<dbReference type="AlphaFoldDB" id="A0A1Y5Y4I0"/>
<dbReference type="OrthoDB" id="6882680at2"/>
<dbReference type="Gene3D" id="3.40.605.10">
    <property type="entry name" value="Aldehyde Dehydrogenase, Chain A, domain 1"/>
    <property type="match status" value="1"/>
</dbReference>
<keyword evidence="7" id="KW-1185">Reference proteome</keyword>
<gene>
    <name evidence="6" type="ORF">SAMN05661093_08407</name>
</gene>
<dbReference type="EMBL" id="FWXV01000010">
    <property type="protein sequence ID" value="SMD24298.1"/>
    <property type="molecule type" value="Genomic_DNA"/>
</dbReference>
<dbReference type="InterPro" id="IPR015590">
    <property type="entry name" value="Aldehyde_DH_dom"/>
</dbReference>
<dbReference type="InterPro" id="IPR050740">
    <property type="entry name" value="Aldehyde_DH_Superfamily"/>
</dbReference>
<reference evidence="6 7" key="1">
    <citation type="submission" date="2017-04" db="EMBL/GenBank/DDBJ databases">
        <authorList>
            <person name="Afonso C.L."/>
            <person name="Miller P.J."/>
            <person name="Scott M.A."/>
            <person name="Spackman E."/>
            <person name="Goraichik I."/>
            <person name="Dimitrov K.M."/>
            <person name="Suarez D.L."/>
            <person name="Swayne D.E."/>
        </authorList>
    </citation>
    <scope>NUCLEOTIDE SEQUENCE [LARGE SCALE GENOMIC DNA]</scope>
    <source>
        <strain evidence="6 7">DSM 43828</strain>
    </source>
</reference>
<proteinExistence type="inferred from homology"/>
<dbReference type="FunFam" id="3.40.605.10:FF:000007">
    <property type="entry name" value="NAD/NADP-dependent betaine aldehyde dehydrogenase"/>
    <property type="match status" value="1"/>
</dbReference>
<dbReference type="GO" id="GO:0009450">
    <property type="term" value="P:gamma-aminobutyric acid catabolic process"/>
    <property type="evidence" value="ECO:0007669"/>
    <property type="project" value="TreeGrafter"/>
</dbReference>
<dbReference type="Proteomes" id="UP000192674">
    <property type="component" value="Unassembled WGS sequence"/>
</dbReference>
<dbReference type="RefSeq" id="WP_084432888.1">
    <property type="nucleotide sequence ID" value="NZ_FWXV01000010.1"/>
</dbReference>
<sequence>MKTELFIDGKWVPGSEGSFPVLDPSSAETITSVARAGLDNLDAAITAAHAAWPSWAATPPRQRSEILRRAFEAMIARREEIAALITLEMGKSLADATAEVTYAAEYFRWFAEEAVRIGGELRTAPGGANRILTFQRPVGVSLLLTPWNFPAAMATRKVGPALAAGCTAVLKPAEDTPLTALLLADLLAEAGLPNGVLNVLTTDKPGDLVAEALRDERIRKLSFTGSTQVGRLLLAQAAGHIVKSSMELGGNAPFVVLEDADLDAAVEGAMVAKMRNHGQACTAANRFLVHESVAEEFTTKLVSAMRAMPSAPLINERAVTNVEAKVEISGGTVLLGGKRTGQPGFHYPPTVVTDVPRDSVLAREEIFGPVAPIFTIQDDTDAVTFANATEMGLVAYVYTADLGRGFRLSEQLEAGMVGLNRGLVSDPAAPFGGVKESGLGREGGFEGIGEYLETTYVATSW</sequence>
<dbReference type="PROSITE" id="PS00687">
    <property type="entry name" value="ALDEHYDE_DEHYDR_GLU"/>
    <property type="match status" value="1"/>
</dbReference>
<evidence type="ECO:0000256" key="3">
    <source>
        <dbReference type="PROSITE-ProRule" id="PRU10007"/>
    </source>
</evidence>
<evidence type="ECO:0000313" key="6">
    <source>
        <dbReference type="EMBL" id="SMD24298.1"/>
    </source>
</evidence>
<dbReference type="SUPFAM" id="SSF53720">
    <property type="entry name" value="ALDH-like"/>
    <property type="match status" value="1"/>
</dbReference>
<dbReference type="PANTHER" id="PTHR43353:SF5">
    <property type="entry name" value="SUCCINATE-SEMIALDEHYDE DEHYDROGENASE, MITOCHONDRIAL"/>
    <property type="match status" value="1"/>
</dbReference>
<evidence type="ECO:0000256" key="2">
    <source>
        <dbReference type="ARBA" id="ARBA00023002"/>
    </source>
</evidence>
<dbReference type="InterPro" id="IPR016161">
    <property type="entry name" value="Ald_DH/histidinol_DH"/>
</dbReference>
<keyword evidence="2 4" id="KW-0560">Oxidoreductase</keyword>
<dbReference type="InterPro" id="IPR029510">
    <property type="entry name" value="Ald_DH_CS_GLU"/>
</dbReference>
<protein>
    <submittedName>
        <fullName evidence="6">Succinate-semialdehyde dehydrogenase / glutarate-semialdehyde dehydrogenase</fullName>
    </submittedName>
</protein>